<dbReference type="Ensembl" id="ENSPTRT00000068222.2">
    <property type="protein sequence ID" value="ENSPTRP00000069824.1"/>
    <property type="gene ID" value="ENSPTRG00000010203.4"/>
</dbReference>
<sequence length="81" mass="8692">MGLKAKKGVSPPTVAQILEDVRGGRGRVILVFTILAPRKMGVSLCCPGWSLTLGLKCSSRLGLPKCWITGVSHHTWPHPSC</sequence>
<organism evidence="1 2">
    <name type="scientific">Pan troglodytes</name>
    <name type="common">Chimpanzee</name>
    <dbReference type="NCBI Taxonomy" id="9598"/>
    <lineage>
        <taxon>Eukaryota</taxon>
        <taxon>Metazoa</taxon>
        <taxon>Chordata</taxon>
        <taxon>Craniata</taxon>
        <taxon>Vertebrata</taxon>
        <taxon>Euteleostomi</taxon>
        <taxon>Mammalia</taxon>
        <taxon>Eutheria</taxon>
        <taxon>Euarchontoglires</taxon>
        <taxon>Primates</taxon>
        <taxon>Haplorrhini</taxon>
        <taxon>Catarrhini</taxon>
        <taxon>Hominidae</taxon>
        <taxon>Pan</taxon>
    </lineage>
</organism>
<reference evidence="1 2" key="1">
    <citation type="journal article" date="2005" name="Nature">
        <title>Initial sequence of the chimpanzee genome and comparison with the human genome.</title>
        <authorList>
            <consortium name="Chimpanzee sequencing and analysis consortium"/>
        </authorList>
    </citation>
    <scope>NUCLEOTIDE SEQUENCE [LARGE SCALE GENOMIC DNA]</scope>
</reference>
<dbReference type="Bgee" id="ENSPTRG00000010203">
    <property type="expression patterns" value="Expressed in superior frontal gyrus and 21 other cell types or tissues"/>
</dbReference>
<dbReference type="Proteomes" id="UP000002277">
    <property type="component" value="Chromosome 19"/>
</dbReference>
<proteinExistence type="predicted"/>
<protein>
    <submittedName>
        <fullName evidence="1">Uncharacterized protein</fullName>
    </submittedName>
</protein>
<dbReference type="AlphaFoldDB" id="A0A2I3RYY6"/>
<accession>A0A2I3RYY6</accession>
<keyword evidence="2" id="KW-1185">Reference proteome</keyword>
<reference evidence="1" key="2">
    <citation type="submission" date="2025-08" db="UniProtKB">
        <authorList>
            <consortium name="Ensembl"/>
        </authorList>
    </citation>
    <scope>IDENTIFICATION</scope>
</reference>
<reference evidence="1" key="3">
    <citation type="submission" date="2025-09" db="UniProtKB">
        <authorList>
            <consortium name="Ensembl"/>
        </authorList>
    </citation>
    <scope>IDENTIFICATION</scope>
</reference>
<evidence type="ECO:0000313" key="2">
    <source>
        <dbReference type="Proteomes" id="UP000002277"/>
    </source>
</evidence>
<evidence type="ECO:0000313" key="1">
    <source>
        <dbReference type="Ensembl" id="ENSPTRP00000069824.1"/>
    </source>
</evidence>
<name>A0A2I3RYY6_PANTR</name>
<dbReference type="EMBL" id="AACZ04071256">
    <property type="status" value="NOT_ANNOTATED_CDS"/>
    <property type="molecule type" value="Genomic_DNA"/>
</dbReference>